<dbReference type="EMBL" id="CP108264">
    <property type="protein sequence ID" value="WTU73551.1"/>
    <property type="molecule type" value="Genomic_DNA"/>
</dbReference>
<reference evidence="1" key="1">
    <citation type="submission" date="2022-10" db="EMBL/GenBank/DDBJ databases">
        <title>The complete genomes of actinobacterial strains from the NBC collection.</title>
        <authorList>
            <person name="Joergensen T.S."/>
            <person name="Alvarez Arevalo M."/>
            <person name="Sterndorff E.B."/>
            <person name="Faurdal D."/>
            <person name="Vuksanovic O."/>
            <person name="Mourched A.-S."/>
            <person name="Charusanti P."/>
            <person name="Shaw S."/>
            <person name="Blin K."/>
            <person name="Weber T."/>
        </authorList>
    </citation>
    <scope>NUCLEOTIDE SEQUENCE</scope>
    <source>
        <strain evidence="1">NBC_00049</strain>
    </source>
</reference>
<organism evidence="1">
    <name type="scientific">Streptomyces sp. NBC_00049</name>
    <dbReference type="NCBI Taxonomy" id="2903617"/>
    <lineage>
        <taxon>Bacteria</taxon>
        <taxon>Bacillati</taxon>
        <taxon>Actinomycetota</taxon>
        <taxon>Actinomycetes</taxon>
        <taxon>Kitasatosporales</taxon>
        <taxon>Streptomycetaceae</taxon>
        <taxon>Streptomyces</taxon>
    </lineage>
</organism>
<evidence type="ECO:0000313" key="1">
    <source>
        <dbReference type="EMBL" id="WTU73551.1"/>
    </source>
</evidence>
<dbReference type="AlphaFoldDB" id="A0AAU2JNK2"/>
<accession>A0AAU2JNK2</accession>
<protein>
    <submittedName>
        <fullName evidence="1">Uncharacterized protein</fullName>
    </submittedName>
</protein>
<gene>
    <name evidence="1" type="ORF">OG327_09485</name>
</gene>
<sequence length="144" mass="15396">MTVADQVATLAELEFLSEDVVRGVIEQEGLAGTTKTVGLSEGLGILRRKNDVWVSFEKWHATLDEGGQKYMDLVLEAALIGLEESAVDGGDAAAYDAEARRILEAEGALDLTDPQMVGPVSSAVTRTIIKRTLSKNCATKWAGC</sequence>
<name>A0AAU2JNK2_9ACTN</name>
<proteinExistence type="predicted"/>